<feature type="compositionally biased region" description="Basic and acidic residues" evidence="1">
    <location>
        <begin position="67"/>
        <end position="96"/>
    </location>
</feature>
<dbReference type="AlphaFoldDB" id="A0AA35IU09"/>
<feature type="compositionally biased region" description="Acidic residues" evidence="1">
    <location>
        <begin position="97"/>
        <end position="116"/>
    </location>
</feature>
<proteinExistence type="predicted"/>
<dbReference type="RefSeq" id="XP_056079606.1">
    <property type="nucleotide sequence ID" value="XM_056225827.1"/>
</dbReference>
<feature type="compositionally biased region" description="Low complexity" evidence="1">
    <location>
        <begin position="1"/>
        <end position="15"/>
    </location>
</feature>
<accession>A0AA35IU09</accession>
<gene>
    <name evidence="2" type="primary">SMKI15G3330</name>
    <name evidence="2" type="ORF">SMKI_15G3330</name>
</gene>
<dbReference type="Proteomes" id="UP001161438">
    <property type="component" value="Chromosome 15"/>
</dbReference>
<evidence type="ECO:0000313" key="3">
    <source>
        <dbReference type="Proteomes" id="UP001161438"/>
    </source>
</evidence>
<feature type="region of interest" description="Disordered" evidence="1">
    <location>
        <begin position="67"/>
        <end position="116"/>
    </location>
</feature>
<keyword evidence="3" id="KW-1185">Reference proteome</keyword>
<evidence type="ECO:0008006" key="4">
    <source>
        <dbReference type="Google" id="ProtNLM"/>
    </source>
</evidence>
<feature type="region of interest" description="Disordered" evidence="1">
    <location>
        <begin position="1"/>
        <end position="39"/>
    </location>
</feature>
<reference evidence="2" key="1">
    <citation type="submission" date="2022-10" db="EMBL/GenBank/DDBJ databases">
        <authorList>
            <person name="Byrne P K."/>
        </authorList>
    </citation>
    <scope>NUCLEOTIDE SEQUENCE</scope>
    <source>
        <strain evidence="2">IFO1815</strain>
    </source>
</reference>
<name>A0AA35IU09_SACMI</name>
<evidence type="ECO:0000256" key="1">
    <source>
        <dbReference type="SAM" id="MobiDB-lite"/>
    </source>
</evidence>
<dbReference type="GeneID" id="80921394"/>
<evidence type="ECO:0000313" key="2">
    <source>
        <dbReference type="EMBL" id="CAI4036486.1"/>
    </source>
</evidence>
<dbReference type="EMBL" id="OX365771">
    <property type="protein sequence ID" value="CAI4036486.1"/>
    <property type="molecule type" value="Genomic_DNA"/>
</dbReference>
<organism evidence="2 3">
    <name type="scientific">Saccharomyces mikatae IFO 1815</name>
    <dbReference type="NCBI Taxonomy" id="226126"/>
    <lineage>
        <taxon>Eukaryota</taxon>
        <taxon>Fungi</taxon>
        <taxon>Dikarya</taxon>
        <taxon>Ascomycota</taxon>
        <taxon>Saccharomycotina</taxon>
        <taxon>Saccharomycetes</taxon>
        <taxon>Saccharomycetales</taxon>
        <taxon>Saccharomycetaceae</taxon>
        <taxon>Saccharomyces</taxon>
    </lineage>
</organism>
<sequence>MSQESSVLSESQEQLGNDPKIEEADTASANPRDNSKPVLPWDFEDKAIEIKSFSGYKVNFTGWIRRDVSQERQKQVELTESHMKESDSKATGKKEPGDEDTEGKDFEEEKEDGSES</sequence>
<protein>
    <recommendedName>
        <fullName evidence="4">Ies4p</fullName>
    </recommendedName>
</protein>